<dbReference type="CDD" id="cd02196">
    <property type="entry name" value="PurM"/>
    <property type="match status" value="1"/>
</dbReference>
<dbReference type="PROSITE" id="PS00184">
    <property type="entry name" value="GARS"/>
    <property type="match status" value="1"/>
</dbReference>
<keyword evidence="6 14" id="KW-0436">Ligase</keyword>
<dbReference type="Gene3D" id="3.30.1330.10">
    <property type="entry name" value="PurM-like, N-terminal domain"/>
    <property type="match status" value="1"/>
</dbReference>
<dbReference type="SMART" id="SM01210">
    <property type="entry name" value="GARS_C"/>
    <property type="match status" value="1"/>
</dbReference>
<dbReference type="CDD" id="cd08645">
    <property type="entry name" value="FMT_core_GART"/>
    <property type="match status" value="1"/>
</dbReference>
<evidence type="ECO:0000256" key="14">
    <source>
        <dbReference type="RuleBase" id="RU363089"/>
    </source>
</evidence>
<dbReference type="GO" id="GO:0004637">
    <property type="term" value="F:phosphoribosylamine-glycine ligase activity"/>
    <property type="evidence" value="ECO:0007669"/>
    <property type="project" value="UniProtKB-UniRule"/>
</dbReference>
<dbReference type="NCBIfam" id="TIGR00878">
    <property type="entry name" value="purM"/>
    <property type="match status" value="1"/>
</dbReference>
<keyword evidence="11 13" id="KW-0067">ATP-binding</keyword>
<dbReference type="InterPro" id="IPR020559">
    <property type="entry name" value="PRibGlycinamide_synth_CS"/>
</dbReference>
<evidence type="ECO:0000256" key="3">
    <source>
        <dbReference type="ARBA" id="ARBA00005174"/>
    </source>
</evidence>
<keyword evidence="14" id="KW-0511">Multifunctional enzyme</keyword>
<keyword evidence="12 14" id="KW-0464">Manganese</keyword>
<dbReference type="PANTHER" id="PTHR10520">
    <property type="entry name" value="TRIFUNCTIONAL PURINE BIOSYNTHETIC PROTEIN ADENOSINE-3-RELATED"/>
    <property type="match status" value="1"/>
</dbReference>
<comment type="pathway">
    <text evidence="1 14">Purine metabolism; IMP biosynthesis via de novo pathway; 5-amino-1-(5-phospho-D-ribosyl)imidazole from N(2)-formyl-N(1)-(5-phospho-D-ribosyl)glycinamide: step 2/2.</text>
</comment>
<dbReference type="PANTHER" id="PTHR10520:SF12">
    <property type="entry name" value="TRIFUNCTIONAL PURINE BIOSYNTHETIC PROTEIN ADENOSINE-3"/>
    <property type="match status" value="1"/>
</dbReference>
<dbReference type="NCBIfam" id="TIGR00877">
    <property type="entry name" value="purD"/>
    <property type="match status" value="1"/>
</dbReference>
<dbReference type="Proteomes" id="UP001445076">
    <property type="component" value="Unassembled WGS sequence"/>
</dbReference>
<dbReference type="FunFam" id="3.90.600.10:FF:000001">
    <property type="entry name" value="Trifunctional purine biosynthetic protein adenosine-3"/>
    <property type="match status" value="1"/>
</dbReference>
<evidence type="ECO:0000256" key="12">
    <source>
        <dbReference type="ARBA" id="ARBA00023211"/>
    </source>
</evidence>
<evidence type="ECO:0000256" key="2">
    <source>
        <dbReference type="ARBA" id="ARBA00005054"/>
    </source>
</evidence>
<dbReference type="AlphaFoldDB" id="A0AAW0YA53"/>
<evidence type="ECO:0000256" key="8">
    <source>
        <dbReference type="ARBA" id="ARBA00022723"/>
    </source>
</evidence>
<dbReference type="EC" id="6.3.3.1" evidence="14"/>
<dbReference type="SUPFAM" id="SSF52440">
    <property type="entry name" value="PreATP-grasp domain"/>
    <property type="match status" value="1"/>
</dbReference>
<dbReference type="GO" id="GO:0006189">
    <property type="term" value="P:'de novo' IMP biosynthetic process"/>
    <property type="evidence" value="ECO:0007669"/>
    <property type="project" value="UniProtKB-UniRule"/>
</dbReference>
<dbReference type="InterPro" id="IPR036477">
    <property type="entry name" value="Formyl_transf_N_sf"/>
</dbReference>
<comment type="pathway">
    <text evidence="2 14">Purine metabolism; IMP biosynthesis via de novo pathway; N(2)-formyl-N(1)-(5-phospho-D-ribosyl)glycinamide from N(1)-(5-phospho-D-ribosyl)glycinamide (10-formyl THF route): step 1/1.</text>
</comment>
<dbReference type="GO" id="GO:0004641">
    <property type="term" value="F:phosphoribosylformylglycinamidine cyclo-ligase activity"/>
    <property type="evidence" value="ECO:0007669"/>
    <property type="project" value="UniProtKB-EC"/>
</dbReference>
<dbReference type="Gene3D" id="3.90.600.10">
    <property type="entry name" value="Phosphoribosylglycinamide synthetase, C-terminal domain"/>
    <property type="match status" value="1"/>
</dbReference>
<dbReference type="InterPro" id="IPR016188">
    <property type="entry name" value="PurM-like_N"/>
</dbReference>
<dbReference type="HAMAP" id="MF_01930">
    <property type="entry name" value="PurN"/>
    <property type="match status" value="1"/>
</dbReference>
<dbReference type="InterPro" id="IPR020562">
    <property type="entry name" value="PRibGlycinamide_synth_N"/>
</dbReference>
<dbReference type="InterPro" id="IPR001555">
    <property type="entry name" value="GART_AS"/>
</dbReference>
<protein>
    <recommendedName>
        <fullName evidence="14">Trifunctional purine biosynthetic protein adenosine-3</fullName>
    </recommendedName>
    <domain>
        <recommendedName>
            <fullName evidence="14">Phosphoribosylamine--glycine ligase</fullName>
            <ecNumber evidence="14">6.3.4.13</ecNumber>
        </recommendedName>
        <alternativeName>
            <fullName evidence="14">Glycinamide ribonucleotide synthetase</fullName>
            <shortName evidence="14">GARS</shortName>
        </alternativeName>
        <alternativeName>
            <fullName evidence="14">Phosphoribosylglycinamide synthetase</fullName>
        </alternativeName>
    </domain>
    <domain>
        <recommendedName>
            <fullName evidence="14">Phosphoribosylformylglycinamidine cyclo-ligase</fullName>
            <ecNumber evidence="14">6.3.3.1</ecNumber>
        </recommendedName>
        <alternativeName>
            <fullName evidence="14">AIR synthase</fullName>
            <shortName evidence="14">AIRS</shortName>
        </alternativeName>
        <alternativeName>
            <fullName evidence="14">Phosphoribosyl-aminoimidazole synthetase</fullName>
        </alternativeName>
    </domain>
    <domain>
        <recommendedName>
            <fullName evidence="14">Phosphoribosylglycinamide formyltransferase</fullName>
            <ecNumber evidence="14">2.1.2.2</ecNumber>
        </recommendedName>
        <alternativeName>
            <fullName evidence="14">5'-phosphoribosylglycinamide transformylase</fullName>
        </alternativeName>
        <alternativeName>
            <fullName evidence="14">GAR transformylase</fullName>
            <shortName evidence="14">GART</shortName>
        </alternativeName>
    </domain>
</protein>
<dbReference type="PROSITE" id="PS50975">
    <property type="entry name" value="ATP_GRASP"/>
    <property type="match status" value="1"/>
</dbReference>
<dbReference type="FunFam" id="3.30.1330.10:FF:000001">
    <property type="entry name" value="Phosphoribosylformylglycinamidine cyclo-ligase"/>
    <property type="match status" value="1"/>
</dbReference>
<dbReference type="InterPro" id="IPR011054">
    <property type="entry name" value="Rudment_hybrid_motif"/>
</dbReference>
<dbReference type="SUPFAM" id="SSF56042">
    <property type="entry name" value="PurM C-terminal domain-like"/>
    <property type="match status" value="1"/>
</dbReference>
<keyword evidence="17" id="KW-1185">Reference proteome</keyword>
<dbReference type="Pfam" id="PF02843">
    <property type="entry name" value="GARS_C"/>
    <property type="match status" value="1"/>
</dbReference>
<comment type="caution">
    <text evidence="16">The sequence shown here is derived from an EMBL/GenBank/DDBJ whole genome shotgun (WGS) entry which is preliminary data.</text>
</comment>
<dbReference type="InterPro" id="IPR016185">
    <property type="entry name" value="PreATP-grasp_dom_sf"/>
</dbReference>
<dbReference type="InterPro" id="IPR004607">
    <property type="entry name" value="GART"/>
</dbReference>
<evidence type="ECO:0000256" key="6">
    <source>
        <dbReference type="ARBA" id="ARBA00022598"/>
    </source>
</evidence>
<reference evidence="16 17" key="1">
    <citation type="journal article" date="2024" name="BMC Genomics">
        <title>Genome assembly of redclaw crayfish (Cherax quadricarinatus) provides insights into its immune adaptation and hypoxia tolerance.</title>
        <authorList>
            <person name="Liu Z."/>
            <person name="Zheng J."/>
            <person name="Li H."/>
            <person name="Fang K."/>
            <person name="Wang S."/>
            <person name="He J."/>
            <person name="Zhou D."/>
            <person name="Weng S."/>
            <person name="Chi M."/>
            <person name="Gu Z."/>
            <person name="He J."/>
            <person name="Li F."/>
            <person name="Wang M."/>
        </authorList>
    </citation>
    <scope>NUCLEOTIDE SEQUENCE [LARGE SCALE GENOMIC DNA]</scope>
    <source>
        <strain evidence="16">ZL_2023a</strain>
    </source>
</reference>
<evidence type="ECO:0000256" key="13">
    <source>
        <dbReference type="PROSITE-ProRule" id="PRU00409"/>
    </source>
</evidence>
<dbReference type="FunFam" id="3.30.470.20:FF:000018">
    <property type="entry name" value="Trifunctional purine biosynthetic protein adenosine-3"/>
    <property type="match status" value="1"/>
</dbReference>
<feature type="domain" description="ATP-grasp" evidence="15">
    <location>
        <begin position="45"/>
        <end position="250"/>
    </location>
</feature>
<organism evidence="16 17">
    <name type="scientific">Cherax quadricarinatus</name>
    <name type="common">Australian red claw crayfish</name>
    <dbReference type="NCBI Taxonomy" id="27406"/>
    <lineage>
        <taxon>Eukaryota</taxon>
        <taxon>Metazoa</taxon>
        <taxon>Ecdysozoa</taxon>
        <taxon>Arthropoda</taxon>
        <taxon>Crustacea</taxon>
        <taxon>Multicrustacea</taxon>
        <taxon>Malacostraca</taxon>
        <taxon>Eumalacostraca</taxon>
        <taxon>Eucarida</taxon>
        <taxon>Decapoda</taxon>
        <taxon>Pleocyemata</taxon>
        <taxon>Astacidea</taxon>
        <taxon>Parastacoidea</taxon>
        <taxon>Parastacidae</taxon>
        <taxon>Cherax</taxon>
    </lineage>
</organism>
<dbReference type="GO" id="GO:0004644">
    <property type="term" value="F:phosphoribosylglycinamide formyltransferase activity"/>
    <property type="evidence" value="ECO:0007669"/>
    <property type="project" value="UniProtKB-EC"/>
</dbReference>
<keyword evidence="8 14" id="KW-0479">Metal-binding</keyword>
<name>A0AAW0YA53_CHEQU</name>
<dbReference type="SUPFAM" id="SSF51246">
    <property type="entry name" value="Rudiment single hybrid motif"/>
    <property type="match status" value="1"/>
</dbReference>
<gene>
    <name evidence="16" type="ORF">OTU49_008099</name>
</gene>
<dbReference type="InterPro" id="IPR013815">
    <property type="entry name" value="ATP_grasp_subdomain_1"/>
</dbReference>
<evidence type="ECO:0000313" key="16">
    <source>
        <dbReference type="EMBL" id="KAK8752887.1"/>
    </source>
</evidence>
<dbReference type="InterPro" id="IPR020561">
    <property type="entry name" value="PRibGlycinamid_synth_ATP-grasp"/>
</dbReference>
<dbReference type="Gene3D" id="3.30.470.20">
    <property type="entry name" value="ATP-grasp fold, B domain"/>
    <property type="match status" value="1"/>
</dbReference>
<dbReference type="GO" id="GO:0005829">
    <property type="term" value="C:cytosol"/>
    <property type="evidence" value="ECO:0007669"/>
    <property type="project" value="TreeGrafter"/>
</dbReference>
<dbReference type="InterPro" id="IPR002376">
    <property type="entry name" value="Formyl_transf_N"/>
</dbReference>
<dbReference type="InterPro" id="IPR011761">
    <property type="entry name" value="ATP-grasp"/>
</dbReference>
<evidence type="ECO:0000256" key="5">
    <source>
        <dbReference type="ARBA" id="ARBA00008696"/>
    </source>
</evidence>
<evidence type="ECO:0000256" key="7">
    <source>
        <dbReference type="ARBA" id="ARBA00022679"/>
    </source>
</evidence>
<evidence type="ECO:0000256" key="9">
    <source>
        <dbReference type="ARBA" id="ARBA00022741"/>
    </source>
</evidence>
<dbReference type="Pfam" id="PF00551">
    <property type="entry name" value="Formyl_trans_N"/>
    <property type="match status" value="1"/>
</dbReference>
<dbReference type="InterPro" id="IPR020560">
    <property type="entry name" value="PRibGlycinamide_synth_C-dom"/>
</dbReference>
<evidence type="ECO:0000256" key="10">
    <source>
        <dbReference type="ARBA" id="ARBA00022755"/>
    </source>
</evidence>
<dbReference type="GO" id="GO:0046084">
    <property type="term" value="P:adenine biosynthetic process"/>
    <property type="evidence" value="ECO:0007669"/>
    <property type="project" value="TreeGrafter"/>
</dbReference>
<dbReference type="GO" id="GO:0005524">
    <property type="term" value="F:ATP binding"/>
    <property type="evidence" value="ECO:0007669"/>
    <property type="project" value="UniProtKB-UniRule"/>
</dbReference>
<dbReference type="InterPro" id="IPR036921">
    <property type="entry name" value="PurM-like_N_sf"/>
</dbReference>
<dbReference type="Gene3D" id="3.90.650.10">
    <property type="entry name" value="PurM-like C-terminal domain"/>
    <property type="match status" value="2"/>
</dbReference>
<dbReference type="EMBL" id="JARKIK010000004">
    <property type="protein sequence ID" value="KAK8752887.1"/>
    <property type="molecule type" value="Genomic_DNA"/>
</dbReference>
<dbReference type="Gene3D" id="3.40.50.170">
    <property type="entry name" value="Formyl transferase, N-terminal domain"/>
    <property type="match status" value="1"/>
</dbReference>
<dbReference type="EC" id="6.3.4.13" evidence="14"/>
<dbReference type="SMART" id="SM01209">
    <property type="entry name" value="GARS_A"/>
    <property type="match status" value="1"/>
</dbReference>
<dbReference type="PROSITE" id="PS00373">
    <property type="entry name" value="GART"/>
    <property type="match status" value="1"/>
</dbReference>
<dbReference type="FunFam" id="3.40.50.170:FF:000006">
    <property type="entry name" value="Trifunctional purine biosynthetic protein adenosine-3"/>
    <property type="match status" value="1"/>
</dbReference>
<dbReference type="Pfam" id="PF00586">
    <property type="entry name" value="AIRS"/>
    <property type="match status" value="1"/>
</dbReference>
<dbReference type="Pfam" id="PF02844">
    <property type="entry name" value="GARS_N"/>
    <property type="match status" value="1"/>
</dbReference>
<dbReference type="GO" id="GO:0046872">
    <property type="term" value="F:metal ion binding"/>
    <property type="evidence" value="ECO:0007669"/>
    <property type="project" value="UniProtKB-KW"/>
</dbReference>
<dbReference type="InterPro" id="IPR000115">
    <property type="entry name" value="PRibGlycinamide_synth"/>
</dbReference>
<sequence length="865" mass="90561">VSVVVIGPEDPLADGLANTLTAAGIKVFGPTKEAAQIEASKAWAKDFMVRQGVPTASYSTFTDPQQAKDFIKKGSWSGYVVKASGLAAGKGVVVAESPVSAMEAVDTISKCFGTAGDTIIVEELLQGEEVSVLCFTDGDTIAVMPPAQDHKRLHDGDQGPNTGGMGAYCPCSFVSQQEHETIKDIILQKTIDGLKKEGSPFIGVLYAGLMMTSSGPKVLEYNCRFGDPETQVLLPLLQSDLYDIILGCVEGRLAEVPVKFDETKSCVAVCLVSGGYPGSYSKGKPITGLSEVSKSPGVQVYHAGTKHEDNTLVTSGGRVLAITVTDPSLAAAASKVTMAASKVTFEGAFFRKDIAAKAIARFTVKQGGLTYRASGVDIAAGDALVCAIKDAAAATSCPGVMGSLGSFGGLFDLKAAGYSDPILVSGTDGVGTKLKVAQAAGIHNTVGQDLVAMCVNDVLVHGAQPLFFLDYFATGHLEVEVAASVVKGVAEGCCLAGCALIGGETAEMPGMYSPGEYDLAGFTVGAVDRTSLLPRKSEIVAGDIVLGLASSGLHSNGFSLVRKVIEALNLKYTDPAPFCSSKTLGVSSSEMSRTFNCGIGFVLVVGAEEVMQVTKLISNNQALVIGVLQARHKESPQVVIEDLENVLSVGAASMLHLGPSLVTPHKRVAVLISGSGTNLQALLDHTKSGLSAAKIVLVISNVPDVQGLQRAKDAGVATKVIPHKNYKNRQEFDAALTMALREVDTELICLAGFMRILTGDFVRTWQGRLLNIHPSLLPSFKGMHAQRQALEAGVTLTGCTVHFVAEEVDGGAIVTQEAVPILPGDTEDILVERIKTAEHKAFPRAMEMVARGQVVLRSDGSCTRL</sequence>
<dbReference type="EC" id="2.1.2.2" evidence="14"/>
<evidence type="ECO:0000313" key="17">
    <source>
        <dbReference type="Proteomes" id="UP001445076"/>
    </source>
</evidence>
<proteinExistence type="inferred from homology"/>
<dbReference type="Pfam" id="PF01071">
    <property type="entry name" value="GARS_A"/>
    <property type="match status" value="1"/>
</dbReference>
<dbReference type="Gene3D" id="3.30.1490.20">
    <property type="entry name" value="ATP-grasp fold, A domain"/>
    <property type="match status" value="1"/>
</dbReference>
<accession>A0AAW0YA53</accession>
<feature type="non-terminal residue" evidence="16">
    <location>
        <position position="1"/>
    </location>
</feature>
<keyword evidence="7" id="KW-0808">Transferase</keyword>
<comment type="similarity">
    <text evidence="4 14">In the C-terminal section; belongs to the GART family.</text>
</comment>
<dbReference type="NCBIfam" id="TIGR00639">
    <property type="entry name" value="PurN"/>
    <property type="match status" value="1"/>
</dbReference>
<dbReference type="SUPFAM" id="SSF56059">
    <property type="entry name" value="Glutathione synthetase ATP-binding domain-like"/>
    <property type="match status" value="1"/>
</dbReference>
<dbReference type="InterPro" id="IPR036676">
    <property type="entry name" value="PurM-like_C_sf"/>
</dbReference>
<dbReference type="Gene3D" id="3.40.50.20">
    <property type="match status" value="1"/>
</dbReference>
<comment type="pathway">
    <text evidence="3 14">Purine metabolism; IMP biosynthesis via de novo pathway; N(1)-(5-phospho-D-ribosyl)glycinamide from 5-phospho-alpha-D-ribose 1-diphosphate: step 2/2.</text>
</comment>
<comment type="similarity">
    <text evidence="5 14">In the central section; belongs to the AIR synthase family.</text>
</comment>
<dbReference type="SUPFAM" id="SSF53328">
    <property type="entry name" value="Formyltransferase"/>
    <property type="match status" value="1"/>
</dbReference>
<keyword evidence="9 13" id="KW-0547">Nucleotide-binding</keyword>
<keyword evidence="10 14" id="KW-0658">Purine biosynthesis</keyword>
<evidence type="ECO:0000256" key="4">
    <source>
        <dbReference type="ARBA" id="ARBA00008630"/>
    </source>
</evidence>
<comment type="catalytic activity">
    <reaction evidence="14">
        <text>5-phospho-beta-D-ribosylamine + glycine + ATP = N(1)-(5-phospho-beta-D-ribosyl)glycinamide + ADP + phosphate + H(+)</text>
        <dbReference type="Rhea" id="RHEA:17453"/>
        <dbReference type="ChEBI" id="CHEBI:15378"/>
        <dbReference type="ChEBI" id="CHEBI:30616"/>
        <dbReference type="ChEBI" id="CHEBI:43474"/>
        <dbReference type="ChEBI" id="CHEBI:57305"/>
        <dbReference type="ChEBI" id="CHEBI:58681"/>
        <dbReference type="ChEBI" id="CHEBI:143788"/>
        <dbReference type="ChEBI" id="CHEBI:456216"/>
        <dbReference type="EC" id="6.3.4.13"/>
    </reaction>
</comment>
<dbReference type="InterPro" id="IPR037123">
    <property type="entry name" value="PRibGlycinamide_synth_C_sf"/>
</dbReference>
<evidence type="ECO:0000259" key="15">
    <source>
        <dbReference type="PROSITE" id="PS50975"/>
    </source>
</evidence>
<dbReference type="SUPFAM" id="SSF55326">
    <property type="entry name" value="PurM N-terminal domain-like"/>
    <property type="match status" value="1"/>
</dbReference>
<evidence type="ECO:0000256" key="1">
    <source>
        <dbReference type="ARBA" id="ARBA00004686"/>
    </source>
</evidence>
<comment type="catalytic activity">
    <reaction evidence="14">
        <text>2-formamido-N(1)-(5-O-phospho-beta-D-ribosyl)acetamidine + ATP = 5-amino-1-(5-phospho-beta-D-ribosyl)imidazole + ADP + phosphate + H(+)</text>
        <dbReference type="Rhea" id="RHEA:23032"/>
        <dbReference type="ChEBI" id="CHEBI:15378"/>
        <dbReference type="ChEBI" id="CHEBI:30616"/>
        <dbReference type="ChEBI" id="CHEBI:43474"/>
        <dbReference type="ChEBI" id="CHEBI:137981"/>
        <dbReference type="ChEBI" id="CHEBI:147287"/>
        <dbReference type="ChEBI" id="CHEBI:456216"/>
        <dbReference type="EC" id="6.3.3.1"/>
    </reaction>
</comment>
<comment type="similarity">
    <text evidence="14">In the N-terminal section; belongs to the GARS family.</text>
</comment>
<evidence type="ECO:0000256" key="11">
    <source>
        <dbReference type="ARBA" id="ARBA00022840"/>
    </source>
</evidence>
<dbReference type="InterPro" id="IPR004733">
    <property type="entry name" value="PurM_cligase"/>
</dbReference>
<comment type="catalytic activity">
    <reaction evidence="14">
        <text>N(1)-(5-phospho-beta-D-ribosyl)glycinamide + (6R)-10-formyltetrahydrofolate = N(2)-formyl-N(1)-(5-phospho-beta-D-ribosyl)glycinamide + (6S)-5,6,7,8-tetrahydrofolate + H(+)</text>
        <dbReference type="Rhea" id="RHEA:15053"/>
        <dbReference type="ChEBI" id="CHEBI:15378"/>
        <dbReference type="ChEBI" id="CHEBI:57453"/>
        <dbReference type="ChEBI" id="CHEBI:143788"/>
        <dbReference type="ChEBI" id="CHEBI:147286"/>
        <dbReference type="ChEBI" id="CHEBI:195366"/>
        <dbReference type="EC" id="2.1.2.2"/>
    </reaction>
</comment>